<dbReference type="GO" id="GO:0005199">
    <property type="term" value="F:structural constituent of cell wall"/>
    <property type="evidence" value="ECO:0007669"/>
    <property type="project" value="InterPro"/>
</dbReference>
<dbReference type="Proteomes" id="UP000249056">
    <property type="component" value="Unassembled WGS sequence"/>
</dbReference>
<protein>
    <submittedName>
        <fullName evidence="1">Uncharacterized protein</fullName>
    </submittedName>
</protein>
<organism evidence="1 2">
    <name type="scientific">Monilinia fructigena</name>
    <dbReference type="NCBI Taxonomy" id="38457"/>
    <lineage>
        <taxon>Eukaryota</taxon>
        <taxon>Fungi</taxon>
        <taxon>Dikarya</taxon>
        <taxon>Ascomycota</taxon>
        <taxon>Pezizomycotina</taxon>
        <taxon>Leotiomycetes</taxon>
        <taxon>Helotiales</taxon>
        <taxon>Sclerotiniaceae</taxon>
        <taxon>Monilinia</taxon>
    </lineage>
</organism>
<dbReference type="PANTHER" id="PTHR35523">
    <property type="entry name" value="CELL WALL PROTEIN SED1"/>
    <property type="match status" value="1"/>
</dbReference>
<accession>A0A395J236</accession>
<sequence length="272" mass="27348">MGSKTYTVTDSTTLTITDCPCTYSTTIGKTVPTVPASSLSKPSNSVPSVVPSIPASSSSISSSVPRTSLVGPLSSGPPLFVSSYTTYCPSPTTVAIGNHTYTVSSATTLTVTKCPCTVSYTSSFPSYTAPVVVPTPSTITVFILDNLLPCANYHHCQLGPSHGHYPCTVTIPVVTVSVGTPVYYTPVPSAPASSAPVVSLEVSSPVASIPVASVPVATFPAASSSRATTLASTPATIASATTSGPAQFTGAAMRIDAGFGAMAIAGLAAFLL</sequence>
<evidence type="ECO:0000313" key="1">
    <source>
        <dbReference type="EMBL" id="RAL66540.1"/>
    </source>
</evidence>
<dbReference type="InterPro" id="IPR038843">
    <property type="entry name" value="Sed1/Spi1"/>
</dbReference>
<evidence type="ECO:0000313" key="2">
    <source>
        <dbReference type="Proteomes" id="UP000249056"/>
    </source>
</evidence>
<dbReference type="EMBL" id="QKRW01000006">
    <property type="protein sequence ID" value="RAL66540.1"/>
    <property type="molecule type" value="Genomic_DNA"/>
</dbReference>
<comment type="caution">
    <text evidence="1">The sequence shown here is derived from an EMBL/GenBank/DDBJ whole genome shotgun (WGS) entry which is preliminary data.</text>
</comment>
<dbReference type="PANTHER" id="PTHR35523:SF1">
    <property type="entry name" value="CELL WALL PROTEIN SED1"/>
    <property type="match status" value="1"/>
</dbReference>
<keyword evidence="2" id="KW-1185">Reference proteome</keyword>
<reference evidence="1 2" key="1">
    <citation type="submission" date="2018-06" db="EMBL/GenBank/DDBJ databases">
        <title>Genome Sequence of the Brown Rot Fungal Pathogen Monilinia fructigena.</title>
        <authorList>
            <person name="Landi L."/>
            <person name="De Miccolis Angelini R.M."/>
            <person name="Pollastro S."/>
            <person name="Abate D."/>
            <person name="Faretra F."/>
            <person name="Romanazzi G."/>
        </authorList>
    </citation>
    <scope>NUCLEOTIDE SEQUENCE [LARGE SCALE GENOMIC DNA]</scope>
    <source>
        <strain evidence="1 2">Mfrg269</strain>
    </source>
</reference>
<dbReference type="GO" id="GO:0009277">
    <property type="term" value="C:fungal-type cell wall"/>
    <property type="evidence" value="ECO:0007669"/>
    <property type="project" value="TreeGrafter"/>
</dbReference>
<name>A0A395J236_9HELO</name>
<dbReference type="OrthoDB" id="4094614at2759"/>
<gene>
    <name evidence="1" type="ORF">DID88_006230</name>
</gene>
<dbReference type="AlphaFoldDB" id="A0A395J236"/>
<dbReference type="GO" id="GO:0031505">
    <property type="term" value="P:fungal-type cell wall organization"/>
    <property type="evidence" value="ECO:0007669"/>
    <property type="project" value="InterPro"/>
</dbReference>
<proteinExistence type="predicted"/>